<organism evidence="1 2">
    <name type="scientific">Canavalia gladiata</name>
    <name type="common">Sword bean</name>
    <name type="synonym">Dolichos gladiatus</name>
    <dbReference type="NCBI Taxonomy" id="3824"/>
    <lineage>
        <taxon>Eukaryota</taxon>
        <taxon>Viridiplantae</taxon>
        <taxon>Streptophyta</taxon>
        <taxon>Embryophyta</taxon>
        <taxon>Tracheophyta</taxon>
        <taxon>Spermatophyta</taxon>
        <taxon>Magnoliopsida</taxon>
        <taxon>eudicotyledons</taxon>
        <taxon>Gunneridae</taxon>
        <taxon>Pentapetalae</taxon>
        <taxon>rosids</taxon>
        <taxon>fabids</taxon>
        <taxon>Fabales</taxon>
        <taxon>Fabaceae</taxon>
        <taxon>Papilionoideae</taxon>
        <taxon>50 kb inversion clade</taxon>
        <taxon>NPAAA clade</taxon>
        <taxon>indigoferoid/millettioid clade</taxon>
        <taxon>Phaseoleae</taxon>
        <taxon>Canavalia</taxon>
    </lineage>
</organism>
<protein>
    <submittedName>
        <fullName evidence="1">Uncharacterized protein</fullName>
    </submittedName>
</protein>
<reference evidence="1 2" key="1">
    <citation type="submission" date="2024-01" db="EMBL/GenBank/DDBJ databases">
        <title>The genomes of 5 underutilized Papilionoideae crops provide insights into root nodulation and disease resistanc.</title>
        <authorList>
            <person name="Jiang F."/>
        </authorList>
    </citation>
    <scope>NUCLEOTIDE SEQUENCE [LARGE SCALE GENOMIC DNA]</scope>
    <source>
        <strain evidence="1">LVBAO_FW01</strain>
        <tissue evidence="1">Leaves</tissue>
    </source>
</reference>
<comment type="caution">
    <text evidence="1">The sequence shown here is derived from an EMBL/GenBank/DDBJ whole genome shotgun (WGS) entry which is preliminary data.</text>
</comment>
<evidence type="ECO:0000313" key="1">
    <source>
        <dbReference type="EMBL" id="KAK7339411.1"/>
    </source>
</evidence>
<dbReference type="AlphaFoldDB" id="A0AAN9QM34"/>
<sequence length="107" mass="12886">MKIQAKILSRRRLSRLRWLRFSSLASQEERCYRGEEAARIQEEFPNLESDSEIPRGSRRLSRISKKMPHVERKWREIEETFLDSERKVPHQEAKCAERILKESDFPT</sequence>
<proteinExistence type="predicted"/>
<evidence type="ECO:0000313" key="2">
    <source>
        <dbReference type="Proteomes" id="UP001367508"/>
    </source>
</evidence>
<accession>A0AAN9QM34</accession>
<dbReference type="EMBL" id="JAYMYQ010000004">
    <property type="protein sequence ID" value="KAK7339411.1"/>
    <property type="molecule type" value="Genomic_DNA"/>
</dbReference>
<name>A0AAN9QM34_CANGL</name>
<gene>
    <name evidence="1" type="ORF">VNO77_20076</name>
</gene>
<dbReference type="Proteomes" id="UP001367508">
    <property type="component" value="Unassembled WGS sequence"/>
</dbReference>
<keyword evidence="2" id="KW-1185">Reference proteome</keyword>